<keyword evidence="2" id="KW-1133">Transmembrane helix</keyword>
<reference evidence="3 4" key="1">
    <citation type="submission" date="2016-11" db="EMBL/GenBank/DDBJ databases">
        <authorList>
            <person name="Jaros S."/>
            <person name="Januszkiewicz K."/>
            <person name="Wedrychowicz H."/>
        </authorList>
    </citation>
    <scope>NUCLEOTIDE SEQUENCE [LARGE SCALE GENOMIC DNA]</scope>
    <source>
        <strain evidence="3 4">DSM 18231</strain>
    </source>
</reference>
<evidence type="ECO:0000313" key="4">
    <source>
        <dbReference type="Proteomes" id="UP000184000"/>
    </source>
</evidence>
<protein>
    <submittedName>
        <fullName evidence="3">Uncharacterized protein</fullName>
    </submittedName>
</protein>
<feature type="transmembrane region" description="Helical" evidence="2">
    <location>
        <begin position="31"/>
        <end position="48"/>
    </location>
</feature>
<feature type="region of interest" description="Disordered" evidence="1">
    <location>
        <begin position="1"/>
        <end position="24"/>
    </location>
</feature>
<dbReference type="EMBL" id="FQXA01000003">
    <property type="protein sequence ID" value="SHG97680.1"/>
    <property type="molecule type" value="Genomic_DNA"/>
</dbReference>
<keyword evidence="2" id="KW-0472">Membrane</keyword>
<accession>A0A1M5P7B3</accession>
<keyword evidence="2" id="KW-0812">Transmembrane</keyword>
<gene>
    <name evidence="3" type="ORF">SAMN02744645_2017</name>
</gene>
<evidence type="ECO:0000313" key="3">
    <source>
        <dbReference type="EMBL" id="SHG97680.1"/>
    </source>
</evidence>
<dbReference type="InterPro" id="IPR011990">
    <property type="entry name" value="TPR-like_helical_dom_sf"/>
</dbReference>
<evidence type="ECO:0000256" key="2">
    <source>
        <dbReference type="SAM" id="Phobius"/>
    </source>
</evidence>
<proteinExistence type="predicted"/>
<dbReference type="AlphaFoldDB" id="A0A1M5P7B3"/>
<feature type="compositionally biased region" description="Basic residues" evidence="1">
    <location>
        <begin position="9"/>
        <end position="18"/>
    </location>
</feature>
<name>A0A1M5P7B3_9GAMM</name>
<organism evidence="3 4">
    <name type="scientific">Stutzerimonas xanthomarina DSM 18231</name>
    <dbReference type="NCBI Taxonomy" id="1403346"/>
    <lineage>
        <taxon>Bacteria</taxon>
        <taxon>Pseudomonadati</taxon>
        <taxon>Pseudomonadota</taxon>
        <taxon>Gammaproteobacteria</taxon>
        <taxon>Pseudomonadales</taxon>
        <taxon>Pseudomonadaceae</taxon>
        <taxon>Stutzerimonas</taxon>
    </lineage>
</organism>
<dbReference type="Proteomes" id="UP000184000">
    <property type="component" value="Unassembled WGS sequence"/>
</dbReference>
<dbReference type="Gene3D" id="1.25.40.10">
    <property type="entry name" value="Tetratricopeptide repeat domain"/>
    <property type="match status" value="1"/>
</dbReference>
<sequence length="251" mass="28165">MTEHTQGRASRRVRRHSRSQTENVKSVTQKGLALVVLLLMLMLAYTGGRMTLAGMASYQTEIFLKDWASKGQEPTPRAWAVAQAAAQRAVDLYPTANGEYLDRLGRVYSWQQFTQTFGNPEAQASRLAALDSYRASTQARPTWPHTWSRLAHTKLQLAQFDDEFRQALGQASDLGPSRIEVQREVVTIAFAAWPQLTKSERERFLESARFNVAYGPRDAQYTQALAAQHGLTDTLCNSLDASLKATRKLCQ</sequence>
<evidence type="ECO:0000256" key="1">
    <source>
        <dbReference type="SAM" id="MobiDB-lite"/>
    </source>
</evidence>